<accession>A0ABT1QSY6</accession>
<keyword evidence="2" id="KW-1185">Reference proteome</keyword>
<keyword evidence="1" id="KW-0456">Lyase</keyword>
<comment type="caution">
    <text evidence="1">The sequence shown here is derived from an EMBL/GenBank/DDBJ whole genome shotgun (WGS) entry which is preliminary data.</text>
</comment>
<dbReference type="PANTHER" id="PTHR10362">
    <property type="entry name" value="HISTIDINE AMMONIA-LYASE"/>
    <property type="match status" value="1"/>
</dbReference>
<protein>
    <submittedName>
        <fullName evidence="1">Aromatic amino acid lyase</fullName>
    </submittedName>
</protein>
<reference evidence="1" key="1">
    <citation type="submission" date="2022-07" db="EMBL/GenBank/DDBJ databases">
        <title>Tahibacter sp., a new gammaproteobacterium isolated from the silt sample collected at pig farm.</title>
        <authorList>
            <person name="Chen H."/>
        </authorList>
    </citation>
    <scope>NUCLEOTIDE SEQUENCE</scope>
    <source>
        <strain evidence="1">P2K</strain>
    </source>
</reference>
<dbReference type="InterPro" id="IPR022313">
    <property type="entry name" value="Phe/His_NH3-lyase_AS"/>
</dbReference>
<dbReference type="CDD" id="cd00332">
    <property type="entry name" value="PAL-HAL"/>
    <property type="match status" value="1"/>
</dbReference>
<evidence type="ECO:0000313" key="1">
    <source>
        <dbReference type="EMBL" id="MCQ4165405.1"/>
    </source>
</evidence>
<dbReference type="GO" id="GO:0016829">
    <property type="term" value="F:lyase activity"/>
    <property type="evidence" value="ECO:0007669"/>
    <property type="project" value="UniProtKB-KW"/>
</dbReference>
<evidence type="ECO:0000313" key="2">
    <source>
        <dbReference type="Proteomes" id="UP001165498"/>
    </source>
</evidence>
<organism evidence="1 2">
    <name type="scientific">Tahibacter harae</name>
    <dbReference type="NCBI Taxonomy" id="2963937"/>
    <lineage>
        <taxon>Bacteria</taxon>
        <taxon>Pseudomonadati</taxon>
        <taxon>Pseudomonadota</taxon>
        <taxon>Gammaproteobacteria</taxon>
        <taxon>Lysobacterales</taxon>
        <taxon>Rhodanobacteraceae</taxon>
        <taxon>Tahibacter</taxon>
    </lineage>
</organism>
<dbReference type="InterPro" id="IPR001106">
    <property type="entry name" value="Aromatic_Lyase"/>
</dbReference>
<dbReference type="InterPro" id="IPR024083">
    <property type="entry name" value="Fumarase/histidase_N"/>
</dbReference>
<dbReference type="Pfam" id="PF00221">
    <property type="entry name" value="Lyase_aromatic"/>
    <property type="match status" value="1"/>
</dbReference>
<dbReference type="RefSeq" id="WP_255914573.1">
    <property type="nucleotide sequence ID" value="NZ_JANFQO010000009.1"/>
</dbReference>
<dbReference type="PROSITE" id="PS00488">
    <property type="entry name" value="PAL_HISTIDASE"/>
    <property type="match status" value="1"/>
</dbReference>
<sequence>MTTSTILLDGSSLSRAQVAAIAHERARIALDPAQLARVQQAADFLADKVSCGEPIYGVTTGFGSNADKLLGAHRARDELPGGNPEQRDGTLMEELQYNLVVTHAVCVGKPFAPEVVRAMLAIRVNTLMRGHSGIRVVTLQALADLLNHDVIPVIPEKGSVGASGDLAPLSHLAIVLLGGGEAFVGGERLPGAQALQRAGLKPLRLSFKEGLALNNGTTQMLATAALALHRMEQLIRTADLAAAMTLDAFAGRTGALKPEVHALRPHPGQVEAAANLRRLLAGSSLADIPYHLVPRFRTWLASSWNHAEDQSARFDISWDYVPPAQRHGKESFYARFLPFKGGKKHQPQDAYCLRCSPQVHGAVRDAWAQACRVIDIELNAVTDNPLIFPQMENAAVIEDQVVSAGHFHGMPLALAMSYLKAAIPVLASISERRLNKLVDPANNDGLPAFLIGNEDATDSGFMIVQYTAAALVNDLATRAHPASVYSIPTSANAEDHVSMGANEARHVLEMTEDLSHVLALEIYTAAQALEYRQDMLNAARRLAARGDWRALAAKVAGAPAEGHADYAQFQAEVTALMQALNDAGEFRAGDAVRKAFAAVRGVVGFMQRDRAMDAEVRRMCELIASGALLA</sequence>
<dbReference type="EMBL" id="JANFQO010000009">
    <property type="protein sequence ID" value="MCQ4165405.1"/>
    <property type="molecule type" value="Genomic_DNA"/>
</dbReference>
<dbReference type="SUPFAM" id="SSF48557">
    <property type="entry name" value="L-aspartase-like"/>
    <property type="match status" value="1"/>
</dbReference>
<dbReference type="Proteomes" id="UP001165498">
    <property type="component" value="Unassembled WGS sequence"/>
</dbReference>
<dbReference type="Gene3D" id="1.20.200.10">
    <property type="entry name" value="Fumarase/aspartase (Central domain)"/>
    <property type="match status" value="1"/>
</dbReference>
<dbReference type="InterPro" id="IPR008948">
    <property type="entry name" value="L-Aspartase-like"/>
</dbReference>
<gene>
    <name evidence="1" type="ORF">NM961_11855</name>
</gene>
<dbReference type="Gene3D" id="1.10.275.10">
    <property type="entry name" value="Fumarase/aspartase (N-terminal domain)"/>
    <property type="match status" value="1"/>
</dbReference>
<proteinExistence type="predicted"/>
<name>A0ABT1QSY6_9GAMM</name>